<dbReference type="EMBL" id="FZOQ01000004">
    <property type="protein sequence ID" value="SNS29062.1"/>
    <property type="molecule type" value="Genomic_DNA"/>
</dbReference>
<evidence type="ECO:0000313" key="6">
    <source>
        <dbReference type="Proteomes" id="UP000198432"/>
    </source>
</evidence>
<evidence type="ECO:0000256" key="2">
    <source>
        <dbReference type="ARBA" id="ARBA00022801"/>
    </source>
</evidence>
<organism evidence="5 6">
    <name type="scientific">Pontibacter ummariensis</name>
    <dbReference type="NCBI Taxonomy" id="1610492"/>
    <lineage>
        <taxon>Bacteria</taxon>
        <taxon>Pseudomonadati</taxon>
        <taxon>Bacteroidota</taxon>
        <taxon>Cytophagia</taxon>
        <taxon>Cytophagales</taxon>
        <taxon>Hymenobacteraceae</taxon>
        <taxon>Pontibacter</taxon>
    </lineage>
</organism>
<accession>A0A239DAB3</accession>
<evidence type="ECO:0000256" key="3">
    <source>
        <dbReference type="RuleBase" id="RU361235"/>
    </source>
</evidence>
<reference evidence="6" key="1">
    <citation type="submission" date="2017-06" db="EMBL/GenBank/DDBJ databases">
        <authorList>
            <person name="Varghese N."/>
            <person name="Submissions S."/>
        </authorList>
    </citation>
    <scope>NUCLEOTIDE SEQUENCE [LARGE SCALE GENOMIC DNA]</scope>
    <source>
        <strain evidence="6">NKM1</strain>
    </source>
</reference>
<comment type="similarity">
    <text evidence="1 3">Belongs to the type-B carboxylesterase/lipase family.</text>
</comment>
<dbReference type="PANTHER" id="PTHR11559">
    <property type="entry name" value="CARBOXYLESTERASE"/>
    <property type="match status" value="1"/>
</dbReference>
<dbReference type="InterPro" id="IPR029058">
    <property type="entry name" value="AB_hydrolase_fold"/>
</dbReference>
<evidence type="ECO:0000256" key="1">
    <source>
        <dbReference type="ARBA" id="ARBA00005964"/>
    </source>
</evidence>
<keyword evidence="6" id="KW-1185">Reference proteome</keyword>
<keyword evidence="3" id="KW-0732">Signal</keyword>
<dbReference type="PROSITE" id="PS00122">
    <property type="entry name" value="CARBOXYLESTERASE_B_1"/>
    <property type="match status" value="1"/>
</dbReference>
<feature type="chain" id="PRO_5011835502" description="Carboxylic ester hydrolase" evidence="3">
    <location>
        <begin position="22"/>
        <end position="518"/>
    </location>
</feature>
<dbReference type="GO" id="GO:0016787">
    <property type="term" value="F:hydrolase activity"/>
    <property type="evidence" value="ECO:0007669"/>
    <property type="project" value="UniProtKB-KW"/>
</dbReference>
<sequence>MIKAQFLTFACLLFLTFTTLAQGTGPVKTKAGLVAGTTNRERDVAIYKGIPFAAPPVGELRWKAPQPVAPWAGVRECVAFGPSPMQNEPAPFSMWSEEFLIPKEPISEDCLYLNVWTGAKSPKEKRPVIVWIYGGGFNSGGSAVPIYDGEAMAKKGIVFVSINYRVGVFGFFAHPELTKESPHGASGNYGLQDQIAALQWVKENIAAFGGDPANVIIAGQSAGSMSVNALVASPLAKGLFQKAIAQSGASFSRGSVTLPEAEQQGVKLVQALGASFMEELRKAPAAVLQQKGQGMMYRPVVDGYVLPAQIADIFTSGKANKVALLTGWNEDEGLLFGPLKSAADFRKEAEQQYGTDAKTFLSYYPAADDAQAAASQLKLSRDMIFGVQNYTWANMQSQRGKPEVYVYRFTRKVPATGEYVKYGAFHTGEVPYAYNNLKFVNRPWEPTDHQLAQVMSSYWVNFARTGNPNGKGLPDWPAYTMQEKKIMDFGVKQEAKTLPDQAALDFIYDQHVKKQANP</sequence>
<dbReference type="Pfam" id="PF00135">
    <property type="entry name" value="COesterase"/>
    <property type="match status" value="1"/>
</dbReference>
<gene>
    <name evidence="5" type="ORF">SAMN06296052_104127</name>
</gene>
<evidence type="ECO:0000259" key="4">
    <source>
        <dbReference type="Pfam" id="PF00135"/>
    </source>
</evidence>
<dbReference type="InterPro" id="IPR002018">
    <property type="entry name" value="CarbesteraseB"/>
</dbReference>
<dbReference type="AlphaFoldDB" id="A0A239DAB3"/>
<dbReference type="InterPro" id="IPR019826">
    <property type="entry name" value="Carboxylesterase_B_AS"/>
</dbReference>
<feature type="domain" description="Carboxylesterase type B" evidence="4">
    <location>
        <begin position="27"/>
        <end position="506"/>
    </location>
</feature>
<dbReference type="RefSeq" id="WP_245842342.1">
    <property type="nucleotide sequence ID" value="NZ_FZOQ01000004.1"/>
</dbReference>
<feature type="signal peptide" evidence="3">
    <location>
        <begin position="1"/>
        <end position="21"/>
    </location>
</feature>
<dbReference type="Proteomes" id="UP000198432">
    <property type="component" value="Unassembled WGS sequence"/>
</dbReference>
<dbReference type="InterPro" id="IPR050309">
    <property type="entry name" value="Type-B_Carboxylest/Lipase"/>
</dbReference>
<proteinExistence type="inferred from homology"/>
<dbReference type="EC" id="3.1.1.-" evidence="3"/>
<protein>
    <recommendedName>
        <fullName evidence="3">Carboxylic ester hydrolase</fullName>
        <ecNumber evidence="3">3.1.1.-</ecNumber>
    </recommendedName>
</protein>
<dbReference type="SUPFAM" id="SSF53474">
    <property type="entry name" value="alpha/beta-Hydrolases"/>
    <property type="match status" value="1"/>
</dbReference>
<name>A0A239DAB3_9BACT</name>
<evidence type="ECO:0000313" key="5">
    <source>
        <dbReference type="EMBL" id="SNS29062.1"/>
    </source>
</evidence>
<keyword evidence="2 3" id="KW-0378">Hydrolase</keyword>
<dbReference type="Gene3D" id="3.40.50.1820">
    <property type="entry name" value="alpha/beta hydrolase"/>
    <property type="match status" value="1"/>
</dbReference>